<dbReference type="InterPro" id="IPR042285">
    <property type="entry name" value="RNF182"/>
</dbReference>
<dbReference type="UniPathway" id="UPA00143"/>
<evidence type="ECO:0000259" key="10">
    <source>
        <dbReference type="PROSITE" id="PS50089"/>
    </source>
</evidence>
<dbReference type="GO" id="GO:0008270">
    <property type="term" value="F:zinc ion binding"/>
    <property type="evidence" value="ECO:0007669"/>
    <property type="project" value="UniProtKB-KW"/>
</dbReference>
<evidence type="ECO:0000256" key="8">
    <source>
        <dbReference type="PROSITE-ProRule" id="PRU00175"/>
    </source>
</evidence>
<feature type="domain" description="RING-type" evidence="10">
    <location>
        <begin position="5"/>
        <end position="37"/>
    </location>
</feature>
<organism evidence="11 12">
    <name type="scientific">Casuarius casuarius</name>
    <name type="common">Southern cassowary</name>
    <name type="synonym">Struthio casuarius</name>
    <dbReference type="NCBI Taxonomy" id="8787"/>
    <lineage>
        <taxon>Eukaryota</taxon>
        <taxon>Metazoa</taxon>
        <taxon>Chordata</taxon>
        <taxon>Craniata</taxon>
        <taxon>Vertebrata</taxon>
        <taxon>Euteleostomi</taxon>
        <taxon>Archelosauria</taxon>
        <taxon>Archosauria</taxon>
        <taxon>Dinosauria</taxon>
        <taxon>Saurischia</taxon>
        <taxon>Theropoda</taxon>
        <taxon>Coelurosauria</taxon>
        <taxon>Aves</taxon>
        <taxon>Palaeognathae</taxon>
        <taxon>Casuariiformes</taxon>
        <taxon>Casuariidae</taxon>
        <taxon>Casuarius</taxon>
    </lineage>
</organism>
<keyword evidence="9" id="KW-0812">Transmembrane</keyword>
<feature type="non-terminal residue" evidence="11">
    <location>
        <position position="203"/>
    </location>
</feature>
<evidence type="ECO:0000256" key="9">
    <source>
        <dbReference type="SAM" id="Phobius"/>
    </source>
</evidence>
<keyword evidence="9" id="KW-0472">Membrane</keyword>
<dbReference type="EMBL" id="VWPT01000425">
    <property type="protein sequence ID" value="NXE57268.1"/>
    <property type="molecule type" value="Genomic_DNA"/>
</dbReference>
<keyword evidence="3" id="KW-0479">Metal-binding</keyword>
<evidence type="ECO:0000313" key="11">
    <source>
        <dbReference type="EMBL" id="NXE57268.1"/>
    </source>
</evidence>
<proteinExistence type="predicted"/>
<evidence type="ECO:0000256" key="3">
    <source>
        <dbReference type="ARBA" id="ARBA00022723"/>
    </source>
</evidence>
<dbReference type="PROSITE" id="PS50089">
    <property type="entry name" value="ZF_RING_2"/>
    <property type="match status" value="1"/>
</dbReference>
<dbReference type="InterPro" id="IPR001841">
    <property type="entry name" value="Znf_RING"/>
</dbReference>
<evidence type="ECO:0000256" key="4">
    <source>
        <dbReference type="ARBA" id="ARBA00022771"/>
    </source>
</evidence>
<dbReference type="AlphaFoldDB" id="A0A7K8NVE8"/>
<name>A0A7K8NVE8_CASCA</name>
<feature type="transmembrane region" description="Helical" evidence="9">
    <location>
        <begin position="151"/>
        <end position="172"/>
    </location>
</feature>
<keyword evidence="9" id="KW-1133">Transmembrane helix</keyword>
<feature type="transmembrane region" description="Helical" evidence="9">
    <location>
        <begin position="178"/>
        <end position="202"/>
    </location>
</feature>
<evidence type="ECO:0000256" key="2">
    <source>
        <dbReference type="ARBA" id="ARBA00014050"/>
    </source>
</evidence>
<protein>
    <recommendedName>
        <fullName evidence="2">E3 ubiquitin-protein ligase RNF182</fullName>
    </recommendedName>
    <alternativeName>
        <fullName evidence="7">RING finger protein 182</fullName>
    </alternativeName>
    <alternativeName>
        <fullName evidence="6">RING-type E3 ubiquitin transferase RNF182</fullName>
    </alternativeName>
</protein>
<comment type="subunit">
    <text evidence="1">Interacts with ATP6V0C.</text>
</comment>
<dbReference type="PANTHER" id="PTHR46675:SF3">
    <property type="entry name" value="E3 UBIQUITIN-PROTEIN LIGASE RNF182"/>
    <property type="match status" value="1"/>
</dbReference>
<dbReference type="Proteomes" id="UP000524187">
    <property type="component" value="Unassembled WGS sequence"/>
</dbReference>
<dbReference type="InterPro" id="IPR013083">
    <property type="entry name" value="Znf_RING/FYVE/PHD"/>
</dbReference>
<keyword evidence="5" id="KW-0862">Zinc</keyword>
<evidence type="ECO:0000313" key="12">
    <source>
        <dbReference type="Proteomes" id="UP000524187"/>
    </source>
</evidence>
<gene>
    <name evidence="11" type="primary">Rnf182_1</name>
    <name evidence="11" type="ORF">CASCAS_R01485</name>
</gene>
<sequence length="203" mass="22015">RKPKLLSCGHRACARCLRRMAALGDASPRRLSCPFCRRETPVPGEDVRWLQDDGAVLAVLTCRERARQRGAALSPEVILCPGVLEPLVQPSPGSDCLVVTVLEVPEDLAPPEGPGALDLVRLYRPASPGALPCRGPLRKCRSWTWQAVPRFVLGVLCLLYLGSLPFGIYLLLIERHGLGVVLVSLVPATLLLCILCSCCQCLC</sequence>
<dbReference type="GO" id="GO:0016567">
    <property type="term" value="P:protein ubiquitination"/>
    <property type="evidence" value="ECO:0007669"/>
    <property type="project" value="UniProtKB-UniPathway"/>
</dbReference>
<reference evidence="11 12" key="1">
    <citation type="submission" date="2019-09" db="EMBL/GenBank/DDBJ databases">
        <title>Bird 10,000 Genomes (B10K) Project - Family phase.</title>
        <authorList>
            <person name="Zhang G."/>
        </authorList>
    </citation>
    <scope>NUCLEOTIDE SEQUENCE [LARGE SCALE GENOMIC DNA]</scope>
    <source>
        <strain evidence="11">B10K-LSUMZ-50683</strain>
        <tissue evidence="11">Muscle</tissue>
    </source>
</reference>
<keyword evidence="11" id="KW-0436">Ligase</keyword>
<evidence type="ECO:0000256" key="7">
    <source>
        <dbReference type="ARBA" id="ARBA00031239"/>
    </source>
</evidence>
<dbReference type="PANTHER" id="PTHR46675">
    <property type="entry name" value="E3 UBIQUITIN-PROTEIN LIGASE RNF182"/>
    <property type="match status" value="1"/>
</dbReference>
<evidence type="ECO:0000256" key="1">
    <source>
        <dbReference type="ARBA" id="ARBA00011482"/>
    </source>
</evidence>
<comment type="caution">
    <text evidence="11">The sequence shown here is derived from an EMBL/GenBank/DDBJ whole genome shotgun (WGS) entry which is preliminary data.</text>
</comment>
<dbReference type="GO" id="GO:0016874">
    <property type="term" value="F:ligase activity"/>
    <property type="evidence" value="ECO:0007669"/>
    <property type="project" value="UniProtKB-KW"/>
</dbReference>
<evidence type="ECO:0000256" key="5">
    <source>
        <dbReference type="ARBA" id="ARBA00022833"/>
    </source>
</evidence>
<feature type="non-terminal residue" evidence="11">
    <location>
        <position position="1"/>
    </location>
</feature>
<evidence type="ECO:0000256" key="6">
    <source>
        <dbReference type="ARBA" id="ARBA00030086"/>
    </source>
</evidence>
<dbReference type="Gene3D" id="3.30.40.10">
    <property type="entry name" value="Zinc/RING finger domain, C3HC4 (zinc finger)"/>
    <property type="match status" value="1"/>
</dbReference>
<keyword evidence="4 8" id="KW-0863">Zinc-finger</keyword>
<accession>A0A7K8NVE8</accession>
<keyword evidence="12" id="KW-1185">Reference proteome</keyword>
<dbReference type="SUPFAM" id="SSF57850">
    <property type="entry name" value="RING/U-box"/>
    <property type="match status" value="1"/>
</dbReference>